<sequence>MIDNEQLQAWHEDDQHQFIVDAILAIDEAERTLELTGWLARAFNNLGQYEQALELLFLFPDAERDAVWHYRAGYAYANLAQYEQAVQAFAEANELQPGDEDIEDFLDYVRGKLERQEQNKQLSAAARARLLERQQASNGAAEQPFAHVDLSSFWEKSDYADKEYVLPYPTDDVIAAVEKELGYKLPQSYIQLMRMQNGGIPVNTCFPTELPTSWAEDHIAITGIMGIGSSKSCSLAGDSGSRFMIEEWGYPDIGVVICDCPSAGHDVVMLDYRACGPDGEPEVIHVDQESDYEITFLAPNFESFIQGLVHPDTYDTSEADKAAALERVANGAFSPLLEQLCEQATEVSQIESKIREICRQIVEEKGYFALHADERSTLMYDVQFWLYTRANADVTRQGYLDDYSKMIAFGGEFSTGGYAPAFISDWLDQRMKAGDIVYNGAGTGIHFTAEAVARLLDRLDNY</sequence>
<dbReference type="SUPFAM" id="SSF48452">
    <property type="entry name" value="TPR-like"/>
    <property type="match status" value="1"/>
</dbReference>
<comment type="caution">
    <text evidence="3">The sequence shown here is derived from an EMBL/GenBank/DDBJ whole genome shotgun (WGS) entry which is preliminary data.</text>
</comment>
<reference evidence="3" key="1">
    <citation type="submission" date="2021-03" db="EMBL/GenBank/DDBJ databases">
        <title>Antimicrobial resistance genes in bacteria isolated from Japanese honey, and their potential for conferring macrolide and lincosamide resistance in the American foulbrood pathogen Paenibacillus larvae.</title>
        <authorList>
            <person name="Okamoto M."/>
            <person name="Kumagai M."/>
            <person name="Kanamori H."/>
            <person name="Takamatsu D."/>
        </authorList>
    </citation>
    <scope>NUCLEOTIDE SEQUENCE</scope>
    <source>
        <strain evidence="3">J40TS1</strain>
    </source>
</reference>
<evidence type="ECO:0000313" key="3">
    <source>
        <dbReference type="EMBL" id="GIP16158.1"/>
    </source>
</evidence>
<dbReference type="SUPFAM" id="SSF160631">
    <property type="entry name" value="SMI1/KNR4-like"/>
    <property type="match status" value="1"/>
</dbReference>
<organism evidence="3 4">
    <name type="scientific">Paenibacillus montaniterrae</name>
    <dbReference type="NCBI Taxonomy" id="429341"/>
    <lineage>
        <taxon>Bacteria</taxon>
        <taxon>Bacillati</taxon>
        <taxon>Bacillota</taxon>
        <taxon>Bacilli</taxon>
        <taxon>Bacillales</taxon>
        <taxon>Paenibacillaceae</taxon>
        <taxon>Paenibacillus</taxon>
    </lineage>
</organism>
<evidence type="ECO:0000259" key="2">
    <source>
        <dbReference type="SMART" id="SM00860"/>
    </source>
</evidence>
<gene>
    <name evidence="3" type="ORF">J40TS1_18000</name>
</gene>
<name>A0A919YSM1_9BACL</name>
<dbReference type="Pfam" id="PF14568">
    <property type="entry name" value="SUKH_6"/>
    <property type="match status" value="1"/>
</dbReference>
<evidence type="ECO:0000256" key="1">
    <source>
        <dbReference type="PROSITE-ProRule" id="PRU00339"/>
    </source>
</evidence>
<accession>A0A919YSM1</accession>
<keyword evidence="4" id="KW-1185">Reference proteome</keyword>
<dbReference type="AlphaFoldDB" id="A0A919YSM1"/>
<dbReference type="PROSITE" id="PS50005">
    <property type="entry name" value="TPR"/>
    <property type="match status" value="1"/>
</dbReference>
<dbReference type="InterPro" id="IPR019734">
    <property type="entry name" value="TPR_rpt"/>
</dbReference>
<keyword evidence="1" id="KW-0802">TPR repeat</keyword>
<dbReference type="Pfam" id="PF13181">
    <property type="entry name" value="TPR_8"/>
    <property type="match status" value="1"/>
</dbReference>
<dbReference type="RefSeq" id="WP_213514384.1">
    <property type="nucleotide sequence ID" value="NZ_BOSE01000002.1"/>
</dbReference>
<dbReference type="Gene3D" id="3.40.1580.10">
    <property type="entry name" value="SMI1/KNR4-like"/>
    <property type="match status" value="1"/>
</dbReference>
<dbReference type="Gene3D" id="1.25.40.10">
    <property type="entry name" value="Tetratricopeptide repeat domain"/>
    <property type="match status" value="1"/>
</dbReference>
<evidence type="ECO:0000313" key="4">
    <source>
        <dbReference type="Proteomes" id="UP000683139"/>
    </source>
</evidence>
<dbReference type="SMART" id="SM00860">
    <property type="entry name" value="SMI1_KNR4"/>
    <property type="match status" value="1"/>
</dbReference>
<dbReference type="EMBL" id="BOSE01000002">
    <property type="protein sequence ID" value="GIP16158.1"/>
    <property type="molecule type" value="Genomic_DNA"/>
</dbReference>
<dbReference type="InterPro" id="IPR018958">
    <property type="entry name" value="Knr4/Smi1-like_dom"/>
</dbReference>
<dbReference type="InterPro" id="IPR037883">
    <property type="entry name" value="Knr4/Smi1-like_sf"/>
</dbReference>
<feature type="repeat" description="TPR" evidence="1">
    <location>
        <begin position="66"/>
        <end position="99"/>
    </location>
</feature>
<feature type="domain" description="Knr4/Smi1-like" evidence="2">
    <location>
        <begin position="169"/>
        <end position="307"/>
    </location>
</feature>
<dbReference type="InterPro" id="IPR011990">
    <property type="entry name" value="TPR-like_helical_dom_sf"/>
</dbReference>
<proteinExistence type="predicted"/>
<dbReference type="Proteomes" id="UP000683139">
    <property type="component" value="Unassembled WGS sequence"/>
</dbReference>
<protein>
    <recommendedName>
        <fullName evidence="2">Knr4/Smi1-like domain-containing protein</fullName>
    </recommendedName>
</protein>